<gene>
    <name evidence="1" type="ORF">LOCC1_G008729</name>
</gene>
<dbReference type="Proteomes" id="UP000443090">
    <property type="component" value="Unassembled WGS sequence"/>
</dbReference>
<evidence type="ECO:0000313" key="1">
    <source>
        <dbReference type="EMBL" id="TVY36208.1"/>
    </source>
</evidence>
<dbReference type="OrthoDB" id="5380548at2759"/>
<proteinExistence type="predicted"/>
<organism evidence="1 2">
    <name type="scientific">Lachnellula occidentalis</name>
    <dbReference type="NCBI Taxonomy" id="215460"/>
    <lineage>
        <taxon>Eukaryota</taxon>
        <taxon>Fungi</taxon>
        <taxon>Dikarya</taxon>
        <taxon>Ascomycota</taxon>
        <taxon>Pezizomycotina</taxon>
        <taxon>Leotiomycetes</taxon>
        <taxon>Helotiales</taxon>
        <taxon>Lachnaceae</taxon>
        <taxon>Lachnellula</taxon>
    </lineage>
</organism>
<comment type="caution">
    <text evidence="1">The sequence shown here is derived from an EMBL/GenBank/DDBJ whole genome shotgun (WGS) entry which is preliminary data.</text>
</comment>
<keyword evidence="2" id="KW-1185">Reference proteome</keyword>
<accession>A0A8H8RLH5</accession>
<name>A0A8H8RLH5_9HELO</name>
<dbReference type="EMBL" id="QGMI01000859">
    <property type="protein sequence ID" value="TVY36208.1"/>
    <property type="molecule type" value="Genomic_DNA"/>
</dbReference>
<sequence>MRAQDWWYHGLAAAADLSAPEGAVLIPRQFHGDGVRRWESLVSHGTAGHNAYSGSARVVREAYMDPAVVQLAASGELCDPLLTIPTRLRWPLLPSNLIPTCQLLRAPRALQPAANLYRNKSASSTSSSTSFRAVHHSARYDEQQLMMGATGTEFEGLALFTAAATKKMTTKSTTTTETCPPSKNCCSLSCKSRATQRRIGAQTRRGGGGVEEVAADERGGSVDQSRSAQCDNLGGSLDDPIALLGNVASEAEAEAIDVSLCAESATAPGARLFDSLETAPPLFGWVARY</sequence>
<evidence type="ECO:0000313" key="2">
    <source>
        <dbReference type="Proteomes" id="UP000443090"/>
    </source>
</evidence>
<protein>
    <submittedName>
        <fullName evidence="1">Uncharacterized protein</fullName>
    </submittedName>
</protein>
<reference evidence="1 2" key="1">
    <citation type="submission" date="2018-05" db="EMBL/GenBank/DDBJ databases">
        <title>Genome sequencing and assembly of the regulated plant pathogen Lachnellula willkommii and related sister species for the development of diagnostic species identification markers.</title>
        <authorList>
            <person name="Giroux E."/>
            <person name="Bilodeau G."/>
        </authorList>
    </citation>
    <scope>NUCLEOTIDE SEQUENCE [LARGE SCALE GENOMIC DNA]</scope>
    <source>
        <strain evidence="1 2">CBS 160.35</strain>
    </source>
</reference>
<dbReference type="AlphaFoldDB" id="A0A8H8RLH5"/>